<comment type="caution">
    <text evidence="1">The sequence shown here is derived from an EMBL/GenBank/DDBJ whole genome shotgun (WGS) entry which is preliminary data.</text>
</comment>
<proteinExistence type="predicted"/>
<gene>
    <name evidence="1" type="ORF">Sradi_5702700</name>
</gene>
<reference evidence="1" key="1">
    <citation type="submission" date="2020-06" db="EMBL/GenBank/DDBJ databases">
        <authorList>
            <person name="Li T."/>
            <person name="Hu X."/>
            <person name="Zhang T."/>
            <person name="Song X."/>
            <person name="Zhang H."/>
            <person name="Dai N."/>
            <person name="Sheng W."/>
            <person name="Hou X."/>
            <person name="Wei L."/>
        </authorList>
    </citation>
    <scope>NUCLEOTIDE SEQUENCE</scope>
    <source>
        <strain evidence="1">G02</strain>
        <tissue evidence="1">Leaf</tissue>
    </source>
</reference>
<reference evidence="1" key="2">
    <citation type="journal article" date="2024" name="Plant">
        <title>Genomic evolution and insights into agronomic trait innovations of Sesamum species.</title>
        <authorList>
            <person name="Miao H."/>
            <person name="Wang L."/>
            <person name="Qu L."/>
            <person name="Liu H."/>
            <person name="Sun Y."/>
            <person name="Le M."/>
            <person name="Wang Q."/>
            <person name="Wei S."/>
            <person name="Zheng Y."/>
            <person name="Lin W."/>
            <person name="Duan Y."/>
            <person name="Cao H."/>
            <person name="Xiong S."/>
            <person name="Wang X."/>
            <person name="Wei L."/>
            <person name="Li C."/>
            <person name="Ma Q."/>
            <person name="Ju M."/>
            <person name="Zhao R."/>
            <person name="Li G."/>
            <person name="Mu C."/>
            <person name="Tian Q."/>
            <person name="Mei H."/>
            <person name="Zhang T."/>
            <person name="Gao T."/>
            <person name="Zhang H."/>
        </authorList>
    </citation>
    <scope>NUCLEOTIDE SEQUENCE</scope>
    <source>
        <strain evidence="1">G02</strain>
    </source>
</reference>
<accession>A0AAW2L0X6</accession>
<name>A0AAW2L0X6_SESRA</name>
<sequence length="170" mass="19146">MASLNNGGNNRSFEGNTSLPTAAGSTIPLLQQFVGELNTPNPVFHPATIPIAINLLHVAFEAPKLVTGQPSQQEKKEHLVSKELASKFLLVSSKMTLCPTSLQTRKKFPMYSLMKKVKEFYKGVRREVPLLERSIPFRLLRPTSSGRQIHKSRRWIGERRIINTIKKKGQ</sequence>
<organism evidence="1">
    <name type="scientific">Sesamum radiatum</name>
    <name type="common">Black benniseed</name>
    <dbReference type="NCBI Taxonomy" id="300843"/>
    <lineage>
        <taxon>Eukaryota</taxon>
        <taxon>Viridiplantae</taxon>
        <taxon>Streptophyta</taxon>
        <taxon>Embryophyta</taxon>
        <taxon>Tracheophyta</taxon>
        <taxon>Spermatophyta</taxon>
        <taxon>Magnoliopsida</taxon>
        <taxon>eudicotyledons</taxon>
        <taxon>Gunneridae</taxon>
        <taxon>Pentapetalae</taxon>
        <taxon>asterids</taxon>
        <taxon>lamiids</taxon>
        <taxon>Lamiales</taxon>
        <taxon>Pedaliaceae</taxon>
        <taxon>Sesamum</taxon>
    </lineage>
</organism>
<evidence type="ECO:0000313" key="1">
    <source>
        <dbReference type="EMBL" id="KAL0313034.1"/>
    </source>
</evidence>
<protein>
    <submittedName>
        <fullName evidence="1">Uncharacterized protein</fullName>
    </submittedName>
</protein>
<dbReference type="AlphaFoldDB" id="A0AAW2L0X6"/>
<dbReference type="EMBL" id="JACGWJ010000026">
    <property type="protein sequence ID" value="KAL0313034.1"/>
    <property type="molecule type" value="Genomic_DNA"/>
</dbReference>